<gene>
    <name evidence="2" type="ORF">FVE85_5824</name>
</gene>
<dbReference type="AlphaFoldDB" id="A0A5J4Z2R3"/>
<comment type="caution">
    <text evidence="2">The sequence shown here is derived from an EMBL/GenBank/DDBJ whole genome shotgun (WGS) entry which is preliminary data.</text>
</comment>
<feature type="compositionally biased region" description="Basic and acidic residues" evidence="1">
    <location>
        <begin position="127"/>
        <end position="136"/>
    </location>
</feature>
<sequence>MSTGTWNVPRLAVGTSAGQYISRAGARGGLGTTSGMNEVALRAGMLDEVQRLEHVTAAEARRVREAPVPAVLGLRQVRGPQELGNNGGRAVSTSRTAAALDLDSDARLSSHEEGDDSESSLGAYLSQERDEHHEDLSLDSDEEQSWLAGDRAATAAAHESSASEAADSDSF</sequence>
<dbReference type="Proteomes" id="UP000324585">
    <property type="component" value="Unassembled WGS sequence"/>
</dbReference>
<proteinExistence type="predicted"/>
<evidence type="ECO:0000313" key="2">
    <source>
        <dbReference type="EMBL" id="KAA8498239.1"/>
    </source>
</evidence>
<organism evidence="2 3">
    <name type="scientific">Porphyridium purpureum</name>
    <name type="common">Red alga</name>
    <name type="synonym">Porphyridium cruentum</name>
    <dbReference type="NCBI Taxonomy" id="35688"/>
    <lineage>
        <taxon>Eukaryota</taxon>
        <taxon>Rhodophyta</taxon>
        <taxon>Bangiophyceae</taxon>
        <taxon>Porphyridiales</taxon>
        <taxon>Porphyridiaceae</taxon>
        <taxon>Porphyridium</taxon>
    </lineage>
</organism>
<evidence type="ECO:0000256" key="1">
    <source>
        <dbReference type="SAM" id="MobiDB-lite"/>
    </source>
</evidence>
<feature type="region of interest" description="Disordered" evidence="1">
    <location>
        <begin position="77"/>
        <end position="171"/>
    </location>
</feature>
<reference evidence="3" key="1">
    <citation type="journal article" date="2019" name="Nat. Commun.">
        <title>Expansion of phycobilisome linker gene families in mesophilic red algae.</title>
        <authorList>
            <person name="Lee J."/>
            <person name="Kim D."/>
            <person name="Bhattacharya D."/>
            <person name="Yoon H.S."/>
        </authorList>
    </citation>
    <scope>NUCLEOTIDE SEQUENCE [LARGE SCALE GENOMIC DNA]</scope>
    <source>
        <strain evidence="3">CCMP 1328</strain>
    </source>
</reference>
<evidence type="ECO:0000313" key="3">
    <source>
        <dbReference type="Proteomes" id="UP000324585"/>
    </source>
</evidence>
<accession>A0A5J4Z2R3</accession>
<keyword evidence="3" id="KW-1185">Reference proteome</keyword>
<name>A0A5J4Z2R3_PORPP</name>
<feature type="compositionally biased region" description="Low complexity" evidence="1">
    <location>
        <begin position="152"/>
        <end position="165"/>
    </location>
</feature>
<protein>
    <submittedName>
        <fullName evidence="2">Uncharacterized protein</fullName>
    </submittedName>
</protein>
<dbReference type="EMBL" id="VRMN01000001">
    <property type="protein sequence ID" value="KAA8498239.1"/>
    <property type="molecule type" value="Genomic_DNA"/>
</dbReference>